<evidence type="ECO:0000313" key="5">
    <source>
        <dbReference type="EMBL" id="GAA1985504.1"/>
    </source>
</evidence>
<dbReference type="InterPro" id="IPR015422">
    <property type="entry name" value="PyrdxlP-dep_Trfase_small"/>
</dbReference>
<dbReference type="EMBL" id="BAAAPC010000003">
    <property type="protein sequence ID" value="GAA1985504.1"/>
    <property type="molecule type" value="Genomic_DNA"/>
</dbReference>
<feature type="domain" description="Aminotransferase class V" evidence="4">
    <location>
        <begin position="62"/>
        <end position="432"/>
    </location>
</feature>
<dbReference type="PANTHER" id="PTHR43586">
    <property type="entry name" value="CYSTEINE DESULFURASE"/>
    <property type="match status" value="1"/>
</dbReference>
<reference evidence="6" key="1">
    <citation type="journal article" date="2019" name="Int. J. Syst. Evol. Microbiol.">
        <title>The Global Catalogue of Microorganisms (GCM) 10K type strain sequencing project: providing services to taxonomists for standard genome sequencing and annotation.</title>
        <authorList>
            <consortium name="The Broad Institute Genomics Platform"/>
            <consortium name="The Broad Institute Genome Sequencing Center for Infectious Disease"/>
            <person name="Wu L."/>
            <person name="Ma J."/>
        </authorList>
    </citation>
    <scope>NUCLEOTIDE SEQUENCE [LARGE SCALE GENOMIC DNA]</scope>
    <source>
        <strain evidence="6">JCM 15313</strain>
    </source>
</reference>
<comment type="cofactor">
    <cofactor evidence="1">
        <name>pyridoxal 5'-phosphate</name>
        <dbReference type="ChEBI" id="CHEBI:597326"/>
    </cofactor>
</comment>
<dbReference type="InterPro" id="IPR015421">
    <property type="entry name" value="PyrdxlP-dep_Trfase_major"/>
</dbReference>
<keyword evidence="2" id="KW-0663">Pyridoxal phosphate</keyword>
<dbReference type="Pfam" id="PF00266">
    <property type="entry name" value="Aminotran_5"/>
    <property type="match status" value="1"/>
</dbReference>
<dbReference type="RefSeq" id="WP_344160295.1">
    <property type="nucleotide sequence ID" value="NZ_BAAAPC010000003.1"/>
</dbReference>
<dbReference type="Gene3D" id="3.90.1150.10">
    <property type="entry name" value="Aspartate Aminotransferase, domain 1"/>
    <property type="match status" value="1"/>
</dbReference>
<evidence type="ECO:0000256" key="3">
    <source>
        <dbReference type="SAM" id="MobiDB-lite"/>
    </source>
</evidence>
<keyword evidence="6" id="KW-1185">Reference proteome</keyword>
<dbReference type="SUPFAM" id="SSF53383">
    <property type="entry name" value="PLP-dependent transferases"/>
    <property type="match status" value="1"/>
</dbReference>
<evidence type="ECO:0000259" key="4">
    <source>
        <dbReference type="Pfam" id="PF00266"/>
    </source>
</evidence>
<sequence>MTAVAATPSTRPTAAPAAGERTIPAAPTASGASRATAVDTSIVGADVHVPLVTGERVTYANFDYAASAPCLSAVREVLDASLPYYASVHRGAGFHSQVSTDAYEQARRSVARFAGARHNDAVVFVRGTTDALNLLARSVPKDCTVVVFAAEHHASLLPWQHRGSRAGQVIRLPLPRSADAAVEAAREALRSSPEGPRLLCVTGASNVTGEIWPIERLTAVAHSAGARIVVDAAQLIPHREVSLSATGADYVAFSGHKLYAPFGAGVLAGRTDWLQAATPYLAGGGATGNVTEDDVRWNDLPARHEAGSPNVLGAVTLAAACDTLAAAGQDALHAREQALLDRLRTGLAAIPGVRDLALWDADHPRVGIVSFVIDGLSSDLVAAALSAEHGIGVRDGLFCAHLLTRHLLPEGHEQAVRASLGLGTTEEHVDRLIGAVAGLAAHGPRWEYRDDNGRVAPLPDPRPAR</sequence>
<dbReference type="Gene3D" id="3.40.640.10">
    <property type="entry name" value="Type I PLP-dependent aspartate aminotransferase-like (Major domain)"/>
    <property type="match status" value="1"/>
</dbReference>
<dbReference type="GO" id="GO:0008483">
    <property type="term" value="F:transaminase activity"/>
    <property type="evidence" value="ECO:0007669"/>
    <property type="project" value="UniProtKB-KW"/>
</dbReference>
<dbReference type="PANTHER" id="PTHR43586:SF8">
    <property type="entry name" value="CYSTEINE DESULFURASE 1, CHLOROPLASTIC"/>
    <property type="match status" value="1"/>
</dbReference>
<organism evidence="5 6">
    <name type="scientific">Nocardiopsis rhodophaea</name>
    <dbReference type="NCBI Taxonomy" id="280238"/>
    <lineage>
        <taxon>Bacteria</taxon>
        <taxon>Bacillati</taxon>
        <taxon>Actinomycetota</taxon>
        <taxon>Actinomycetes</taxon>
        <taxon>Streptosporangiales</taxon>
        <taxon>Nocardiopsidaceae</taxon>
        <taxon>Nocardiopsis</taxon>
    </lineage>
</organism>
<keyword evidence="5" id="KW-0808">Transferase</keyword>
<dbReference type="Proteomes" id="UP001501585">
    <property type="component" value="Unassembled WGS sequence"/>
</dbReference>
<protein>
    <submittedName>
        <fullName evidence="5">Aminotransferase class V-fold PLP-dependent enzyme</fullName>
    </submittedName>
</protein>
<evidence type="ECO:0000256" key="1">
    <source>
        <dbReference type="ARBA" id="ARBA00001933"/>
    </source>
</evidence>
<comment type="caution">
    <text evidence="5">The sequence shown here is derived from an EMBL/GenBank/DDBJ whole genome shotgun (WGS) entry which is preliminary data.</text>
</comment>
<feature type="compositionally biased region" description="Low complexity" evidence="3">
    <location>
        <begin position="1"/>
        <end position="18"/>
    </location>
</feature>
<dbReference type="InterPro" id="IPR015424">
    <property type="entry name" value="PyrdxlP-dep_Trfase"/>
</dbReference>
<evidence type="ECO:0000313" key="6">
    <source>
        <dbReference type="Proteomes" id="UP001501585"/>
    </source>
</evidence>
<evidence type="ECO:0000256" key="2">
    <source>
        <dbReference type="ARBA" id="ARBA00022898"/>
    </source>
</evidence>
<keyword evidence="5" id="KW-0032">Aminotransferase</keyword>
<feature type="region of interest" description="Disordered" evidence="3">
    <location>
        <begin position="1"/>
        <end position="31"/>
    </location>
</feature>
<accession>A0ABP5DS90</accession>
<dbReference type="InterPro" id="IPR000192">
    <property type="entry name" value="Aminotrans_V_dom"/>
</dbReference>
<name>A0ABP5DS90_9ACTN</name>
<proteinExistence type="predicted"/>
<gene>
    <name evidence="5" type="ORF">GCM10009799_08660</name>
</gene>